<reference evidence="6" key="1">
    <citation type="submission" date="2021-06" db="EMBL/GenBank/DDBJ databases">
        <authorList>
            <person name="Kallberg Y."/>
            <person name="Tangrot J."/>
            <person name="Rosling A."/>
        </authorList>
    </citation>
    <scope>NUCLEOTIDE SEQUENCE</scope>
    <source>
        <strain evidence="6">87-6 pot B 2015</strain>
    </source>
</reference>
<dbReference type="PANTHER" id="PTHR44329:SF288">
    <property type="entry name" value="MITOGEN-ACTIVATED PROTEIN KINASE KINASE KINASE 20"/>
    <property type="match status" value="1"/>
</dbReference>
<dbReference type="GO" id="GO:0004674">
    <property type="term" value="F:protein serine/threonine kinase activity"/>
    <property type="evidence" value="ECO:0007669"/>
    <property type="project" value="TreeGrafter"/>
</dbReference>
<name>A0A9N9BWS2_FUNMO</name>
<evidence type="ECO:0000259" key="5">
    <source>
        <dbReference type="PROSITE" id="PS50011"/>
    </source>
</evidence>
<evidence type="ECO:0000256" key="2">
    <source>
        <dbReference type="ARBA" id="ARBA00022741"/>
    </source>
</evidence>
<evidence type="ECO:0000313" key="6">
    <source>
        <dbReference type="EMBL" id="CAG8582537.1"/>
    </source>
</evidence>
<evidence type="ECO:0000256" key="1">
    <source>
        <dbReference type="ARBA" id="ARBA00022679"/>
    </source>
</evidence>
<dbReference type="InterPro" id="IPR000719">
    <property type="entry name" value="Prot_kinase_dom"/>
</dbReference>
<dbReference type="InterPro" id="IPR011009">
    <property type="entry name" value="Kinase-like_dom_sf"/>
</dbReference>
<proteinExistence type="predicted"/>
<keyword evidence="7" id="KW-1185">Reference proteome</keyword>
<evidence type="ECO:0000313" key="7">
    <source>
        <dbReference type="Proteomes" id="UP000789375"/>
    </source>
</evidence>
<dbReference type="PRINTS" id="PR00109">
    <property type="entry name" value="TYRKINASE"/>
</dbReference>
<dbReference type="PROSITE" id="PS50011">
    <property type="entry name" value="PROTEIN_KINASE_DOM"/>
    <property type="match status" value="1"/>
</dbReference>
<keyword evidence="1" id="KW-0808">Transferase</keyword>
<dbReference type="Pfam" id="PF07714">
    <property type="entry name" value="PK_Tyr_Ser-Thr"/>
    <property type="match status" value="1"/>
</dbReference>
<organism evidence="6 7">
    <name type="scientific">Funneliformis mosseae</name>
    <name type="common">Endomycorrhizal fungus</name>
    <name type="synonym">Glomus mosseae</name>
    <dbReference type="NCBI Taxonomy" id="27381"/>
    <lineage>
        <taxon>Eukaryota</taxon>
        <taxon>Fungi</taxon>
        <taxon>Fungi incertae sedis</taxon>
        <taxon>Mucoromycota</taxon>
        <taxon>Glomeromycotina</taxon>
        <taxon>Glomeromycetes</taxon>
        <taxon>Glomerales</taxon>
        <taxon>Glomeraceae</taxon>
        <taxon>Funneliformis</taxon>
    </lineage>
</organism>
<dbReference type="SUPFAM" id="SSF56112">
    <property type="entry name" value="Protein kinase-like (PK-like)"/>
    <property type="match status" value="1"/>
</dbReference>
<dbReference type="GO" id="GO:0005524">
    <property type="term" value="F:ATP binding"/>
    <property type="evidence" value="ECO:0007669"/>
    <property type="project" value="UniProtKB-KW"/>
</dbReference>
<dbReference type="Gene3D" id="1.10.510.10">
    <property type="entry name" value="Transferase(Phosphotransferase) domain 1"/>
    <property type="match status" value="1"/>
</dbReference>
<keyword evidence="4" id="KW-0067">ATP-binding</keyword>
<dbReference type="PANTHER" id="PTHR44329">
    <property type="entry name" value="SERINE/THREONINE-PROTEIN KINASE TNNI3K-RELATED"/>
    <property type="match status" value="1"/>
</dbReference>
<evidence type="ECO:0000256" key="4">
    <source>
        <dbReference type="ARBA" id="ARBA00022840"/>
    </source>
</evidence>
<accession>A0A9N9BWS2</accession>
<dbReference type="InterPro" id="IPR001245">
    <property type="entry name" value="Ser-Thr/Tyr_kinase_cat_dom"/>
</dbReference>
<keyword evidence="3" id="KW-0418">Kinase</keyword>
<dbReference type="InterPro" id="IPR051681">
    <property type="entry name" value="Ser/Thr_Kinases-Pseudokinases"/>
</dbReference>
<dbReference type="AlphaFoldDB" id="A0A9N9BWS2"/>
<feature type="domain" description="Protein kinase" evidence="5">
    <location>
        <begin position="61"/>
        <end position="339"/>
    </location>
</feature>
<sequence>MSFNYDYNMKELMRTFAKVLENDYDQNNTSGNNLVDEIIKSSQRRSIADNDFLEWIDFNKFDNLQYITCGGIGNIHSAIWKDGPARSVSLCDRLFNREGERVIVVKFFKTNKEFLDEFVNIFKMIEACTRASGSENLVHVFGATRNEKNQFGIVTQYINAGNLENYLEDNWRTITWKEKLGILKDIAHGLSNLHNAELTHGDIHTRNVFVSKDVRSTGFIGDFGYCGVDEPNVRTQRRVIPFIAPELLLGKAYTKKADIYSFGLIMYQVATNTRPKRYRGNNRNFERDILNGLRPGFDKELMPHGYASLMRNCWNSDRKNRPKAENLYKKFCEWEDTFYEPDSPFRMFRFQKVEPSQNIAAFV</sequence>
<dbReference type="Proteomes" id="UP000789375">
    <property type="component" value="Unassembled WGS sequence"/>
</dbReference>
<dbReference type="EMBL" id="CAJVPP010002001">
    <property type="protein sequence ID" value="CAG8582537.1"/>
    <property type="molecule type" value="Genomic_DNA"/>
</dbReference>
<evidence type="ECO:0000256" key="3">
    <source>
        <dbReference type="ARBA" id="ARBA00022777"/>
    </source>
</evidence>
<gene>
    <name evidence="6" type="ORF">FMOSSE_LOCUS8020</name>
</gene>
<comment type="caution">
    <text evidence="6">The sequence shown here is derived from an EMBL/GenBank/DDBJ whole genome shotgun (WGS) entry which is preliminary data.</text>
</comment>
<keyword evidence="2" id="KW-0547">Nucleotide-binding</keyword>
<protein>
    <submittedName>
        <fullName evidence="6">4058_t:CDS:1</fullName>
    </submittedName>
</protein>